<sequence length="262" mass="30897">MKVLAGKPKASLQVTTETTETNTNVNNRKVEDIADASSGEPSSQQDPKHPKIQPWIALSRWCAYVAWFFVLSTCTISSFFIIFYGLTYSYNKSVEWLFASFCSLCQSVFLVQPFKIILWSGIRWTSKPKYCKNLAWSTKYQSIEIKLRGMRMRPDEMQKLQEHVTHLRGSRMYQPLMEDEVRIFRRRKRVRRRAVLLLSYIVTHCIFLALLLFLIVLLHHTDSFYYNQFIRDCFSVDLAAVTKLEDIYKWLNRVLLPLFHND</sequence>
<feature type="transmembrane region" description="Helical" evidence="2">
    <location>
        <begin position="96"/>
        <end position="119"/>
    </location>
</feature>
<dbReference type="Proteomes" id="UP000694906">
    <property type="component" value="Unplaced"/>
</dbReference>
<evidence type="ECO:0000256" key="2">
    <source>
        <dbReference type="SAM" id="Phobius"/>
    </source>
</evidence>
<feature type="compositionally biased region" description="Low complexity" evidence="1">
    <location>
        <begin position="14"/>
        <end position="26"/>
    </location>
</feature>
<keyword evidence="4" id="KW-0675">Receptor</keyword>
<keyword evidence="2" id="KW-0812">Transmembrane</keyword>
<feature type="transmembrane region" description="Helical" evidence="2">
    <location>
        <begin position="61"/>
        <end position="84"/>
    </location>
</feature>
<proteinExistence type="predicted"/>
<dbReference type="GO" id="GO:0005262">
    <property type="term" value="F:calcium channel activity"/>
    <property type="evidence" value="ECO:0007669"/>
    <property type="project" value="TreeGrafter"/>
</dbReference>
<dbReference type="GeneID" id="110349300"/>
<keyword evidence="2" id="KW-1133">Transmembrane helix</keyword>
<dbReference type="GO" id="GO:0050982">
    <property type="term" value="P:detection of mechanical stimulus"/>
    <property type="evidence" value="ECO:0007669"/>
    <property type="project" value="TreeGrafter"/>
</dbReference>
<gene>
    <name evidence="4" type="primary">Pkdrej</name>
</gene>
<name>A0AAX6SZ43_HETGA</name>
<dbReference type="AlphaFoldDB" id="A0AAX6SZ43"/>
<dbReference type="InterPro" id="IPR051223">
    <property type="entry name" value="Polycystin"/>
</dbReference>
<reference evidence="4" key="1">
    <citation type="submission" date="2025-08" db="UniProtKB">
        <authorList>
            <consortium name="RefSeq"/>
        </authorList>
    </citation>
    <scope>IDENTIFICATION</scope>
</reference>
<dbReference type="PANTHER" id="PTHR10877">
    <property type="entry name" value="POLYCYSTIN FAMILY MEMBER"/>
    <property type="match status" value="1"/>
</dbReference>
<keyword evidence="3" id="KW-1185">Reference proteome</keyword>
<protein>
    <submittedName>
        <fullName evidence="4">Polycystic kidney disease and receptor for egg jelly-related protein</fullName>
    </submittedName>
</protein>
<evidence type="ECO:0000313" key="3">
    <source>
        <dbReference type="Proteomes" id="UP000694906"/>
    </source>
</evidence>
<dbReference type="PANTHER" id="PTHR10877:SF185">
    <property type="entry name" value="POLYCYSTIN FAMILY RECEPTOR FOR EGG JELLY"/>
    <property type="match status" value="1"/>
</dbReference>
<dbReference type="CTD" id="10343"/>
<feature type="transmembrane region" description="Helical" evidence="2">
    <location>
        <begin position="194"/>
        <end position="218"/>
    </location>
</feature>
<keyword evidence="2" id="KW-0472">Membrane</keyword>
<evidence type="ECO:0000256" key="1">
    <source>
        <dbReference type="SAM" id="MobiDB-lite"/>
    </source>
</evidence>
<evidence type="ECO:0000313" key="4">
    <source>
        <dbReference type="RefSeq" id="XP_021114339.1"/>
    </source>
</evidence>
<dbReference type="RefSeq" id="XP_021114339.1">
    <property type="nucleotide sequence ID" value="XM_021258680.1"/>
</dbReference>
<accession>A0AAX6SZ43</accession>
<organism evidence="3 4">
    <name type="scientific">Heterocephalus glaber</name>
    <name type="common">Naked mole rat</name>
    <dbReference type="NCBI Taxonomy" id="10181"/>
    <lineage>
        <taxon>Eukaryota</taxon>
        <taxon>Metazoa</taxon>
        <taxon>Chordata</taxon>
        <taxon>Craniata</taxon>
        <taxon>Vertebrata</taxon>
        <taxon>Euteleostomi</taxon>
        <taxon>Mammalia</taxon>
        <taxon>Eutheria</taxon>
        <taxon>Euarchontoglires</taxon>
        <taxon>Glires</taxon>
        <taxon>Rodentia</taxon>
        <taxon>Hystricomorpha</taxon>
        <taxon>Bathyergidae</taxon>
        <taxon>Heterocephalus</taxon>
    </lineage>
</organism>
<feature type="region of interest" description="Disordered" evidence="1">
    <location>
        <begin position="1"/>
        <end position="26"/>
    </location>
</feature>
<dbReference type="GO" id="GO:0016020">
    <property type="term" value="C:membrane"/>
    <property type="evidence" value="ECO:0007669"/>
    <property type="project" value="TreeGrafter"/>
</dbReference>